<keyword evidence="2" id="KW-1185">Reference proteome</keyword>
<organism evidence="1 2">
    <name type="scientific">Fulvivirga kasyanovii</name>
    <dbReference type="NCBI Taxonomy" id="396812"/>
    <lineage>
        <taxon>Bacteria</taxon>
        <taxon>Pseudomonadati</taxon>
        <taxon>Bacteroidota</taxon>
        <taxon>Cytophagia</taxon>
        <taxon>Cytophagales</taxon>
        <taxon>Fulvivirgaceae</taxon>
        <taxon>Fulvivirga</taxon>
    </lineage>
</organism>
<dbReference type="InterPro" id="IPR045444">
    <property type="entry name" value="DUF6503"/>
</dbReference>
<dbReference type="RefSeq" id="WP_155171570.1">
    <property type="nucleotide sequence ID" value="NZ_BAAAFL010000017.1"/>
</dbReference>
<comment type="caution">
    <text evidence="1">The sequence shown here is derived from an EMBL/GenBank/DDBJ whole genome shotgun (WGS) entry which is preliminary data.</text>
</comment>
<dbReference type="Pfam" id="PF20113">
    <property type="entry name" value="DUF6503"/>
    <property type="match status" value="1"/>
</dbReference>
<evidence type="ECO:0000313" key="2">
    <source>
        <dbReference type="Proteomes" id="UP000798808"/>
    </source>
</evidence>
<dbReference type="PROSITE" id="PS51257">
    <property type="entry name" value="PROKAR_LIPOPROTEIN"/>
    <property type="match status" value="1"/>
</dbReference>
<proteinExistence type="predicted"/>
<dbReference type="EMBL" id="SMLW01000515">
    <property type="protein sequence ID" value="MTI25452.1"/>
    <property type="molecule type" value="Genomic_DNA"/>
</dbReference>
<sequence length="269" mass="30430">MKNILFILIVTVSACAKQSSKEVPGTTADSHEEDTTSYPELLQKALKAHGGLEQWKTFNSVKYNLSTTLGSEKQETQLIDLKSRKVLITGDNYSLGMDGTNVWVAPDKAAFGEMPPRFYHNLVFYFFAVPFVLADPGIRYEDLGEQTVAGRTYRALRVSFESGVGDADDDLYIAHFNPETYQLELLLYTVTYFSGEKHENYNALRYTDWHEVNGLFAPAVMEGHKFEADSIGELRYRAEFSNVLFSEEVPDQSIFEMPENAEIDSLQVK</sequence>
<name>A0ABW9RNY4_9BACT</name>
<evidence type="ECO:0008006" key="3">
    <source>
        <dbReference type="Google" id="ProtNLM"/>
    </source>
</evidence>
<reference evidence="1 2" key="1">
    <citation type="submission" date="2019-02" db="EMBL/GenBank/DDBJ databases">
        <authorList>
            <person name="Goldberg S.R."/>
            <person name="Haltli B.A."/>
            <person name="Correa H."/>
            <person name="Russell K.G."/>
        </authorList>
    </citation>
    <scope>NUCLEOTIDE SEQUENCE [LARGE SCALE GENOMIC DNA]</scope>
    <source>
        <strain evidence="1 2">JCM 16186</strain>
    </source>
</reference>
<dbReference type="Proteomes" id="UP000798808">
    <property type="component" value="Unassembled WGS sequence"/>
</dbReference>
<evidence type="ECO:0000313" key="1">
    <source>
        <dbReference type="EMBL" id="MTI25452.1"/>
    </source>
</evidence>
<accession>A0ABW9RNY4</accession>
<gene>
    <name evidence="1" type="ORF">E1163_10900</name>
</gene>
<protein>
    <recommendedName>
        <fullName evidence="3">DUF4292 domain-containing protein</fullName>
    </recommendedName>
</protein>